<organism evidence="2 3">
    <name type="scientific">Nostoc paludosum FACHB-159</name>
    <dbReference type="NCBI Taxonomy" id="2692908"/>
    <lineage>
        <taxon>Bacteria</taxon>
        <taxon>Bacillati</taxon>
        <taxon>Cyanobacteriota</taxon>
        <taxon>Cyanophyceae</taxon>
        <taxon>Nostocales</taxon>
        <taxon>Nostocaceae</taxon>
        <taxon>Nostoc</taxon>
    </lineage>
</organism>
<dbReference type="RefSeq" id="WP_190958600.1">
    <property type="nucleotide sequence ID" value="NZ_JACJTU010000041.1"/>
</dbReference>
<evidence type="ECO:0000256" key="1">
    <source>
        <dbReference type="SAM" id="MobiDB-lite"/>
    </source>
</evidence>
<name>A0ABR8KGQ1_9NOSO</name>
<keyword evidence="3" id="KW-1185">Reference proteome</keyword>
<protein>
    <submittedName>
        <fullName evidence="2">Uncharacterized protein</fullName>
    </submittedName>
</protein>
<proteinExistence type="predicted"/>
<dbReference type="EMBL" id="JACJTU010000041">
    <property type="protein sequence ID" value="MBD2738044.1"/>
    <property type="molecule type" value="Genomic_DNA"/>
</dbReference>
<feature type="compositionally biased region" description="Basic residues" evidence="1">
    <location>
        <begin position="20"/>
        <end position="33"/>
    </location>
</feature>
<accession>A0ABR8KGQ1</accession>
<feature type="compositionally biased region" description="Basic and acidic residues" evidence="1">
    <location>
        <begin position="34"/>
        <end position="55"/>
    </location>
</feature>
<gene>
    <name evidence="2" type="ORF">H6H03_29865</name>
</gene>
<dbReference type="Proteomes" id="UP000637383">
    <property type="component" value="Unassembled WGS sequence"/>
</dbReference>
<sequence>MEGKRRSRSIASSSSSTKGGHSKGKSPSKKAKHEKGDARRKQDQDVNPKWQEYKKNGGRLAKNAWENQGMPKRD</sequence>
<reference evidence="2 3" key="1">
    <citation type="journal article" date="2020" name="ISME J.">
        <title>Comparative genomics reveals insights into cyanobacterial evolution and habitat adaptation.</title>
        <authorList>
            <person name="Chen M.Y."/>
            <person name="Teng W.K."/>
            <person name="Zhao L."/>
            <person name="Hu C.X."/>
            <person name="Zhou Y.K."/>
            <person name="Han B.P."/>
            <person name="Song L.R."/>
            <person name="Shu W.S."/>
        </authorList>
    </citation>
    <scope>NUCLEOTIDE SEQUENCE [LARGE SCALE GENOMIC DNA]</scope>
    <source>
        <strain evidence="2 3">FACHB-159</strain>
    </source>
</reference>
<comment type="caution">
    <text evidence="2">The sequence shown here is derived from an EMBL/GenBank/DDBJ whole genome shotgun (WGS) entry which is preliminary data.</text>
</comment>
<evidence type="ECO:0000313" key="3">
    <source>
        <dbReference type="Proteomes" id="UP000637383"/>
    </source>
</evidence>
<evidence type="ECO:0000313" key="2">
    <source>
        <dbReference type="EMBL" id="MBD2738044.1"/>
    </source>
</evidence>
<feature type="region of interest" description="Disordered" evidence="1">
    <location>
        <begin position="1"/>
        <end position="74"/>
    </location>
</feature>
<feature type="compositionally biased region" description="Low complexity" evidence="1">
    <location>
        <begin position="9"/>
        <end position="19"/>
    </location>
</feature>